<gene>
    <name evidence="4" type="ORF">IE077_000680</name>
</gene>
<dbReference type="EMBL" id="JADAQX010000003">
    <property type="protein sequence ID" value="KAF8823081.1"/>
    <property type="molecule type" value="Genomic_DNA"/>
</dbReference>
<feature type="transmembrane region" description="Helical" evidence="2">
    <location>
        <begin position="272"/>
        <end position="293"/>
    </location>
</feature>
<dbReference type="InterPro" id="IPR051938">
    <property type="entry name" value="Apopto_cytoskel_mod"/>
</dbReference>
<evidence type="ECO:0000259" key="3">
    <source>
        <dbReference type="PROSITE" id="PS50076"/>
    </source>
</evidence>
<dbReference type="Pfam" id="PF00226">
    <property type="entry name" value="DnaJ"/>
    <property type="match status" value="1"/>
</dbReference>
<dbReference type="InterPro" id="IPR001623">
    <property type="entry name" value="DnaJ_domain"/>
</dbReference>
<dbReference type="InterPro" id="IPR036869">
    <property type="entry name" value="J_dom_sf"/>
</dbReference>
<dbReference type="CDD" id="cd06257">
    <property type="entry name" value="DnaJ"/>
    <property type="match status" value="1"/>
</dbReference>
<dbReference type="SMART" id="SM00271">
    <property type="entry name" value="DnaJ"/>
    <property type="match status" value="1"/>
</dbReference>
<comment type="caution">
    <text evidence="4">The sequence shown here is derived from an EMBL/GenBank/DDBJ whole genome shotgun (WGS) entry which is preliminary data.</text>
</comment>
<dbReference type="Proteomes" id="UP000823046">
    <property type="component" value="Unassembled WGS sequence"/>
</dbReference>
<accession>A0ABQ7JGD1</accession>
<reference evidence="4 5" key="1">
    <citation type="journal article" date="2020" name="bioRxiv">
        <title>Metabolic contributions of an alphaproteobacterial endosymbiont in the apicomplexan Cardiosporidium cionae.</title>
        <authorList>
            <person name="Hunter E.S."/>
            <person name="Paight C.J."/>
            <person name="Lane C.E."/>
        </authorList>
    </citation>
    <scope>NUCLEOTIDE SEQUENCE [LARGE SCALE GENOMIC DNA]</scope>
    <source>
        <strain evidence="4">ESH_2018</strain>
    </source>
</reference>
<dbReference type="PROSITE" id="PS50076">
    <property type="entry name" value="DNAJ_2"/>
    <property type="match status" value="1"/>
</dbReference>
<evidence type="ECO:0000313" key="4">
    <source>
        <dbReference type="EMBL" id="KAF8823081.1"/>
    </source>
</evidence>
<keyword evidence="2" id="KW-0812">Transmembrane</keyword>
<evidence type="ECO:0000256" key="2">
    <source>
        <dbReference type="SAM" id="Phobius"/>
    </source>
</evidence>
<protein>
    <submittedName>
        <fullName evidence="4">DnaJ domain-containing protein</fullName>
    </submittedName>
</protein>
<dbReference type="SUPFAM" id="SSF46565">
    <property type="entry name" value="Chaperone J-domain"/>
    <property type="match status" value="1"/>
</dbReference>
<feature type="non-terminal residue" evidence="4">
    <location>
        <position position="1"/>
    </location>
</feature>
<dbReference type="PANTHER" id="PTHR44145">
    <property type="entry name" value="DNAJ HOMOLOG SUBFAMILY A MEMBER 3, MITOCHONDRIAL"/>
    <property type="match status" value="1"/>
</dbReference>
<keyword evidence="1" id="KW-0143">Chaperone</keyword>
<organism evidence="4 5">
    <name type="scientific">Cardiosporidium cionae</name>
    <dbReference type="NCBI Taxonomy" id="476202"/>
    <lineage>
        <taxon>Eukaryota</taxon>
        <taxon>Sar</taxon>
        <taxon>Alveolata</taxon>
        <taxon>Apicomplexa</taxon>
        <taxon>Aconoidasida</taxon>
        <taxon>Nephromycida</taxon>
        <taxon>Cardiosporidium</taxon>
    </lineage>
</organism>
<keyword evidence="2" id="KW-0472">Membrane</keyword>
<dbReference type="Gene3D" id="1.10.287.110">
    <property type="entry name" value="DnaJ domain"/>
    <property type="match status" value="1"/>
</dbReference>
<evidence type="ECO:0000256" key="1">
    <source>
        <dbReference type="ARBA" id="ARBA00023186"/>
    </source>
</evidence>
<keyword evidence="2" id="KW-1133">Transmembrane helix</keyword>
<feature type="domain" description="J" evidence="3">
    <location>
        <begin position="158"/>
        <end position="222"/>
    </location>
</feature>
<sequence>KQQRSCHPFLLHVVPSSSSPSFSAGDTSMFLQIVRALRGVLHLDIVPICTTFPPLYLQPHTRVSRSRVFALTPLSCTTSIYQESFPRDLSQGLSTILHSKVFFDHPSRYSSSNLRTSSVRRPCSFSTNAKSESGDDSPSSGREAFFRELRQKSPKHKTYYEVLQVKRYDTAETIKKAYIRLAKLYHPDQSKDPNAAEHFREIQEAYTVLGSRWKRPLYDKNIDFGTQTYGNSEDVWNARWDQETEEERAARRERYKRYSTGERTDFPPNQTLSPFSMVIILFSLTAAVVVLIATAPEKMKDPEEDLQYDDKEEESHYKGIPFVKAFFNPLSNRWERLPEGYEAPSPQELLRLYKQNYPHIRFDHIRIPLHSLTVSKIPRSQTTRAVIVMDPQTGKVHFSSQLLIKK</sequence>
<proteinExistence type="predicted"/>
<name>A0ABQ7JGD1_9APIC</name>
<dbReference type="PANTHER" id="PTHR44145:SF3">
    <property type="entry name" value="DNAJ HOMOLOG SUBFAMILY A MEMBER 3, MITOCHONDRIAL"/>
    <property type="match status" value="1"/>
</dbReference>
<evidence type="ECO:0000313" key="5">
    <source>
        <dbReference type="Proteomes" id="UP000823046"/>
    </source>
</evidence>
<dbReference type="PRINTS" id="PR00625">
    <property type="entry name" value="JDOMAIN"/>
</dbReference>
<keyword evidence="5" id="KW-1185">Reference proteome</keyword>